<evidence type="ECO:0000256" key="4">
    <source>
        <dbReference type="ARBA" id="ARBA00022741"/>
    </source>
</evidence>
<evidence type="ECO:0000256" key="5">
    <source>
        <dbReference type="ARBA" id="ARBA00022840"/>
    </source>
</evidence>
<dbReference type="CDD" id="cd03265">
    <property type="entry name" value="ABC_DrrA"/>
    <property type="match status" value="1"/>
</dbReference>
<comment type="similarity">
    <text evidence="8">Belongs to the ABC transporter superfamily. Drug exporter-1 (DrugE1) (TC 3.A.1.105) family.</text>
</comment>
<evidence type="ECO:0000256" key="7">
    <source>
        <dbReference type="ARBA" id="ARBA00023136"/>
    </source>
</evidence>
<keyword evidence="5 10" id="KW-0067">ATP-binding</keyword>
<dbReference type="SUPFAM" id="SSF52540">
    <property type="entry name" value="P-loop containing nucleoside triphosphate hydrolases"/>
    <property type="match status" value="1"/>
</dbReference>
<evidence type="ECO:0000313" key="11">
    <source>
        <dbReference type="Proteomes" id="UP000278149"/>
    </source>
</evidence>
<keyword evidence="6" id="KW-1278">Translocase</keyword>
<evidence type="ECO:0000256" key="3">
    <source>
        <dbReference type="ARBA" id="ARBA00022475"/>
    </source>
</evidence>
<feature type="domain" description="ABC transporter" evidence="9">
    <location>
        <begin position="4"/>
        <end position="235"/>
    </location>
</feature>
<dbReference type="InterPro" id="IPR003593">
    <property type="entry name" value="AAA+_ATPase"/>
</dbReference>
<evidence type="ECO:0000259" key="9">
    <source>
        <dbReference type="PROSITE" id="PS50893"/>
    </source>
</evidence>
<dbReference type="SMART" id="SM00382">
    <property type="entry name" value="AAA"/>
    <property type="match status" value="1"/>
</dbReference>
<dbReference type="InterPro" id="IPR025302">
    <property type="entry name" value="DrrA1/2-like_C"/>
</dbReference>
<proteinExistence type="inferred from homology"/>
<dbReference type="GO" id="GO:0016887">
    <property type="term" value="F:ATP hydrolysis activity"/>
    <property type="evidence" value="ECO:0007669"/>
    <property type="project" value="InterPro"/>
</dbReference>
<dbReference type="GO" id="GO:0043215">
    <property type="term" value="P:daunorubicin transport"/>
    <property type="evidence" value="ECO:0007669"/>
    <property type="project" value="InterPro"/>
</dbReference>
<keyword evidence="7" id="KW-0472">Membrane</keyword>
<evidence type="ECO:0000256" key="8">
    <source>
        <dbReference type="ARBA" id="ARBA00049985"/>
    </source>
</evidence>
<dbReference type="Proteomes" id="UP000278149">
    <property type="component" value="Unassembled WGS sequence"/>
</dbReference>
<accession>A0A429G1P6</accession>
<dbReference type="GO" id="GO:0005886">
    <property type="term" value="C:plasma membrane"/>
    <property type="evidence" value="ECO:0007669"/>
    <property type="project" value="UniProtKB-SubCell"/>
</dbReference>
<dbReference type="InterPro" id="IPR027417">
    <property type="entry name" value="P-loop_NTPase"/>
</dbReference>
<comment type="caution">
    <text evidence="10">The sequence shown here is derived from an EMBL/GenBank/DDBJ whole genome shotgun (WGS) entry which is preliminary data.</text>
</comment>
<keyword evidence="2" id="KW-0813">Transport</keyword>
<comment type="subcellular location">
    <subcellularLocation>
        <location evidence="1">Cell membrane</location>
        <topology evidence="1">Peripheral membrane protein</topology>
        <orientation evidence="1">Cytoplasmic side</orientation>
    </subcellularLocation>
</comment>
<dbReference type="RefSeq" id="WP_125742642.1">
    <property type="nucleotide sequence ID" value="NZ_RCOR01000042.1"/>
</dbReference>
<name>A0A429G1P6_9CREN</name>
<evidence type="ECO:0000313" key="10">
    <source>
        <dbReference type="EMBL" id="RSN67751.1"/>
    </source>
</evidence>
<reference evidence="10 11" key="1">
    <citation type="submission" date="2018-10" db="EMBL/GenBank/DDBJ databases">
        <title>Co-occurring genomic capacity for anaerobic methane metabolism and dissimilatory sulfite reduction discovered in the Korarchaeota.</title>
        <authorList>
            <person name="Mckay L.J."/>
            <person name="Dlakic M."/>
            <person name="Fields M.W."/>
            <person name="Delmont T.O."/>
            <person name="Eren A.M."/>
            <person name="Jay Z.J."/>
            <person name="Klingelsmith K.B."/>
            <person name="Rusch D.B."/>
            <person name="Inskeep W.P."/>
        </authorList>
    </citation>
    <scope>NUCLEOTIDE SEQUENCE [LARGE SCALE GENOMIC DNA]</scope>
    <source>
        <strain evidence="10 11">WS</strain>
    </source>
</reference>
<dbReference type="EMBL" id="RCOR01000042">
    <property type="protein sequence ID" value="RSN67751.1"/>
    <property type="molecule type" value="Genomic_DNA"/>
</dbReference>
<dbReference type="GO" id="GO:1900753">
    <property type="term" value="P:doxorubicin transport"/>
    <property type="evidence" value="ECO:0007669"/>
    <property type="project" value="InterPro"/>
</dbReference>
<dbReference type="NCBIfam" id="TIGR01188">
    <property type="entry name" value="drrA"/>
    <property type="match status" value="1"/>
</dbReference>
<organism evidence="10 11">
    <name type="scientific">Candidatus Korarchaeum cryptofilum</name>
    <dbReference type="NCBI Taxonomy" id="498846"/>
    <lineage>
        <taxon>Archaea</taxon>
        <taxon>Thermoproteota</taxon>
        <taxon>Candidatus Korarchaeia</taxon>
        <taxon>Candidatus Korarchaeales</taxon>
        <taxon>Candidatus Korarchaeaceae</taxon>
        <taxon>Candidatus Korarchaeum</taxon>
    </lineage>
</organism>
<dbReference type="GO" id="GO:0005524">
    <property type="term" value="F:ATP binding"/>
    <property type="evidence" value="ECO:0007669"/>
    <property type="project" value="UniProtKB-KW"/>
</dbReference>
<evidence type="ECO:0000256" key="2">
    <source>
        <dbReference type="ARBA" id="ARBA00022448"/>
    </source>
</evidence>
<dbReference type="Pfam" id="PF00005">
    <property type="entry name" value="ABC_tran"/>
    <property type="match status" value="1"/>
</dbReference>
<dbReference type="PANTHER" id="PTHR43582">
    <property type="entry name" value="LINEARMYCIN RESISTANCE ATP-BINDING PROTEIN LNRL"/>
    <property type="match status" value="1"/>
</dbReference>
<dbReference type="Pfam" id="PF13732">
    <property type="entry name" value="DrrA1-3_C"/>
    <property type="match status" value="1"/>
</dbReference>
<dbReference type="InterPro" id="IPR017871">
    <property type="entry name" value="ABC_transporter-like_CS"/>
</dbReference>
<protein>
    <submittedName>
        <fullName evidence="10">ATP-binding cassette domain-containing protein</fullName>
    </submittedName>
</protein>
<sequence>MKAISVRDLVKKFGDLRAVDGISFDVRKGEIFGFLGPNGAGKTTTINILVTLMRPTSGEAYVAGYNVVEEPVKVRERIGIVFQDPSVDRNLTGWENLYIHGLIYGLRGEELKRRIEESLEFAELTKFKDVEVKNYSGGMIRRLEIARGLMHEPEILFLDEPTIGLDPQTRAKIWEYVERLRNEAGVTVFLTTHYIEEAERLCDRVAIIDHGRIVAIGSPDELKQGIGGDVIYVRARDKSSLMKLVEELQENGMVLRYRELDGVLALSVNNASRVIPSVFEVANRMGIRIEEIKYTQPSLSDVFLHYTGREIRDEEADWRESVRMRHRVR</sequence>
<keyword evidence="3" id="KW-1003">Cell membrane</keyword>
<dbReference type="FunFam" id="3.40.50.300:FF:000589">
    <property type="entry name" value="ABC transporter, ATP-binding subunit"/>
    <property type="match status" value="1"/>
</dbReference>
<evidence type="ECO:0000256" key="1">
    <source>
        <dbReference type="ARBA" id="ARBA00004413"/>
    </source>
</evidence>
<evidence type="ECO:0000256" key="6">
    <source>
        <dbReference type="ARBA" id="ARBA00022967"/>
    </source>
</evidence>
<gene>
    <name evidence="10" type="ORF">D9Q81_08155</name>
</gene>
<dbReference type="Gene3D" id="3.40.50.300">
    <property type="entry name" value="P-loop containing nucleotide triphosphate hydrolases"/>
    <property type="match status" value="1"/>
</dbReference>
<dbReference type="PANTHER" id="PTHR43582:SF4">
    <property type="entry name" value="ANTIBIOTIC RESISTANCE ABC TRANSPORTER ATP-BINDING PROTEIN"/>
    <property type="match status" value="1"/>
</dbReference>
<dbReference type="AlphaFoldDB" id="A0A429G1P6"/>
<dbReference type="InterPro" id="IPR003439">
    <property type="entry name" value="ABC_transporter-like_ATP-bd"/>
</dbReference>
<keyword evidence="4" id="KW-0547">Nucleotide-binding</keyword>
<dbReference type="PROSITE" id="PS50893">
    <property type="entry name" value="ABC_TRANSPORTER_2"/>
    <property type="match status" value="1"/>
</dbReference>
<dbReference type="InterPro" id="IPR005894">
    <property type="entry name" value="DrrA"/>
</dbReference>
<dbReference type="PROSITE" id="PS00211">
    <property type="entry name" value="ABC_TRANSPORTER_1"/>
    <property type="match status" value="1"/>
</dbReference>